<dbReference type="PANTHER" id="PTHR37422">
    <property type="entry name" value="TEICHURONIC ACID BIOSYNTHESIS PROTEIN TUAE"/>
    <property type="match status" value="1"/>
</dbReference>
<dbReference type="GO" id="GO:0016020">
    <property type="term" value="C:membrane"/>
    <property type="evidence" value="ECO:0007669"/>
    <property type="project" value="UniProtKB-SubCell"/>
</dbReference>
<feature type="transmembrane region" description="Helical" evidence="5">
    <location>
        <begin position="93"/>
        <end position="112"/>
    </location>
</feature>
<keyword evidence="3 5" id="KW-1133">Transmembrane helix</keyword>
<feature type="domain" description="O-antigen ligase-related" evidence="6">
    <location>
        <begin position="198"/>
        <end position="337"/>
    </location>
</feature>
<evidence type="ECO:0000256" key="1">
    <source>
        <dbReference type="ARBA" id="ARBA00004141"/>
    </source>
</evidence>
<keyword evidence="4 5" id="KW-0472">Membrane</keyword>
<dbReference type="InterPro" id="IPR007016">
    <property type="entry name" value="O-antigen_ligase-rel_domated"/>
</dbReference>
<keyword evidence="2 5" id="KW-0812">Transmembrane</keyword>
<evidence type="ECO:0000256" key="2">
    <source>
        <dbReference type="ARBA" id="ARBA00022692"/>
    </source>
</evidence>
<comment type="subcellular location">
    <subcellularLocation>
        <location evidence="1">Membrane</location>
        <topology evidence="1">Multi-pass membrane protein</topology>
    </subcellularLocation>
</comment>
<dbReference type="PANTHER" id="PTHR37422:SF13">
    <property type="entry name" value="LIPOPOLYSACCHARIDE BIOSYNTHESIS PROTEIN PA4999-RELATED"/>
    <property type="match status" value="1"/>
</dbReference>
<organism evidence="7">
    <name type="scientific">Fervidobacterium pennivorans</name>
    <dbReference type="NCBI Taxonomy" id="93466"/>
    <lineage>
        <taxon>Bacteria</taxon>
        <taxon>Thermotogati</taxon>
        <taxon>Thermotogota</taxon>
        <taxon>Thermotogae</taxon>
        <taxon>Thermotogales</taxon>
        <taxon>Fervidobacteriaceae</taxon>
        <taxon>Fervidobacterium</taxon>
    </lineage>
</organism>
<dbReference type="Pfam" id="PF04932">
    <property type="entry name" value="Wzy_C"/>
    <property type="match status" value="1"/>
</dbReference>
<feature type="transmembrane region" description="Helical" evidence="5">
    <location>
        <begin position="25"/>
        <end position="52"/>
    </location>
</feature>
<sequence>MNTKSNHYICNMSRKQIFEKKMERFIYLYIFLSGFVFIEPSLAELAFSLFLLLYITNVRVDTKIFALSMLLFVPCFLSTYISQTFFHLLNLRFVLIDLYLFFAFTILSSHMRKNLSPTDMINKLMLFWAMSGVINIFAGLLSLKNGGKLFGIEILIYGLRLKGFFKDPNVLGAFLVPPAIFYLSRAVRYKKQVLSFLTFVVLSLGIFFTFSRAAWLNYTISLLLLLLIKLFKPKELKRLFTLLISLSVIAILFWEVSASIEILGVNLQTFFLGRTGLQDYDKERFAAQKEFSNILSSTSLIFGAGPGNYETFAKMSAHSLYLRYIGERGLFGFLLFLIFLLIIVLRTSRSKYSELLLPLLIGQLVNSLFIDSLHWRHFWVLFSLAFVKKDEALKQTIL</sequence>
<evidence type="ECO:0000259" key="6">
    <source>
        <dbReference type="Pfam" id="PF04932"/>
    </source>
</evidence>
<accession>A0A7V4CL93</accession>
<feature type="transmembrane region" description="Helical" evidence="5">
    <location>
        <begin position="64"/>
        <end position="81"/>
    </location>
</feature>
<evidence type="ECO:0000256" key="5">
    <source>
        <dbReference type="SAM" id="Phobius"/>
    </source>
</evidence>
<feature type="transmembrane region" description="Helical" evidence="5">
    <location>
        <begin position="239"/>
        <end position="260"/>
    </location>
</feature>
<proteinExistence type="predicted"/>
<dbReference type="EMBL" id="DTBH01000006">
    <property type="protein sequence ID" value="HGQ76369.1"/>
    <property type="molecule type" value="Genomic_DNA"/>
</dbReference>
<protein>
    <recommendedName>
        <fullName evidence="6">O-antigen ligase-related domain-containing protein</fullName>
    </recommendedName>
</protein>
<feature type="transmembrane region" description="Helical" evidence="5">
    <location>
        <begin position="124"/>
        <end position="143"/>
    </location>
</feature>
<dbReference type="AlphaFoldDB" id="A0A7V4CL93"/>
<reference evidence="7" key="1">
    <citation type="journal article" date="2020" name="mSystems">
        <title>Genome- and Community-Level Interaction Insights into Carbon Utilization and Element Cycling Functions of Hydrothermarchaeota in Hydrothermal Sediment.</title>
        <authorList>
            <person name="Zhou Z."/>
            <person name="Liu Y."/>
            <person name="Xu W."/>
            <person name="Pan J."/>
            <person name="Luo Z.H."/>
            <person name="Li M."/>
        </authorList>
    </citation>
    <scope>NUCLEOTIDE SEQUENCE [LARGE SCALE GENOMIC DNA]</scope>
    <source>
        <strain evidence="7">SpSt-640</strain>
    </source>
</reference>
<dbReference type="InterPro" id="IPR051533">
    <property type="entry name" value="WaaL-like"/>
</dbReference>
<evidence type="ECO:0000256" key="3">
    <source>
        <dbReference type="ARBA" id="ARBA00022989"/>
    </source>
</evidence>
<comment type="caution">
    <text evidence="7">The sequence shown here is derived from an EMBL/GenBank/DDBJ whole genome shotgun (WGS) entry which is preliminary data.</text>
</comment>
<feature type="transmembrane region" description="Helical" evidence="5">
    <location>
        <begin position="216"/>
        <end position="232"/>
    </location>
</feature>
<evidence type="ECO:0000256" key="4">
    <source>
        <dbReference type="ARBA" id="ARBA00023136"/>
    </source>
</evidence>
<evidence type="ECO:0000313" key="7">
    <source>
        <dbReference type="EMBL" id="HGQ76369.1"/>
    </source>
</evidence>
<gene>
    <name evidence="7" type="ORF">ENU12_00240</name>
</gene>
<feature type="transmembrane region" description="Helical" evidence="5">
    <location>
        <begin position="193"/>
        <end position="210"/>
    </location>
</feature>
<name>A0A7V4CL93_FERPE</name>
<feature type="transmembrane region" description="Helical" evidence="5">
    <location>
        <begin position="329"/>
        <end position="348"/>
    </location>
</feature>